<dbReference type="GO" id="GO:0006412">
    <property type="term" value="P:translation"/>
    <property type="evidence" value="ECO:0007669"/>
    <property type="project" value="InterPro"/>
</dbReference>
<dbReference type="PANTHER" id="PTHR23410">
    <property type="entry name" value="RIBOSOMAL PROTEIN L5-RELATED"/>
    <property type="match status" value="1"/>
</dbReference>
<dbReference type="Proteomes" id="UP000472274">
    <property type="component" value="Unplaced"/>
</dbReference>
<dbReference type="GO" id="GO:0008097">
    <property type="term" value="F:5S rRNA binding"/>
    <property type="evidence" value="ECO:0007669"/>
    <property type="project" value="InterPro"/>
</dbReference>
<evidence type="ECO:0000313" key="4">
    <source>
        <dbReference type="Ensembl" id="ENSTMTP00000016523.1"/>
    </source>
</evidence>
<evidence type="ECO:0000256" key="1">
    <source>
        <dbReference type="ARBA" id="ARBA00007116"/>
    </source>
</evidence>
<reference evidence="4" key="1">
    <citation type="submission" date="2025-08" db="UniProtKB">
        <authorList>
            <consortium name="Ensembl"/>
        </authorList>
    </citation>
    <scope>IDENTIFICATION</scope>
</reference>
<dbReference type="GO" id="GO:0003735">
    <property type="term" value="F:structural constituent of ribosome"/>
    <property type="evidence" value="ECO:0007669"/>
    <property type="project" value="InterPro"/>
</dbReference>
<proteinExistence type="inferred from homology"/>
<reference evidence="4" key="2">
    <citation type="submission" date="2025-09" db="UniProtKB">
        <authorList>
            <consortium name="Ensembl"/>
        </authorList>
    </citation>
    <scope>IDENTIFICATION</scope>
</reference>
<evidence type="ECO:0000256" key="2">
    <source>
        <dbReference type="ARBA" id="ARBA00022980"/>
    </source>
</evidence>
<accession>A0A674J7G8</accession>
<dbReference type="PANTHER" id="PTHR23410:SF12">
    <property type="entry name" value="LARGE RIBOSOMAL SUBUNIT PROTEIN UL18"/>
    <property type="match status" value="1"/>
</dbReference>
<dbReference type="Ensembl" id="ENSTMTT00000017113.1">
    <property type="protein sequence ID" value="ENSTMTP00000016523.1"/>
    <property type="gene ID" value="ENSTMTG00000012102.1"/>
</dbReference>
<evidence type="ECO:0000256" key="3">
    <source>
        <dbReference type="ARBA" id="ARBA00023274"/>
    </source>
</evidence>
<dbReference type="GeneTree" id="ENSGT00950000183210"/>
<dbReference type="InterPro" id="IPR005485">
    <property type="entry name" value="Rbsml_uL18_euk_arch"/>
</dbReference>
<organism evidence="4 5">
    <name type="scientific">Terrapene triunguis</name>
    <name type="common">Three-toed box turtle</name>
    <dbReference type="NCBI Taxonomy" id="2587831"/>
    <lineage>
        <taxon>Eukaryota</taxon>
        <taxon>Metazoa</taxon>
        <taxon>Chordata</taxon>
        <taxon>Craniata</taxon>
        <taxon>Vertebrata</taxon>
        <taxon>Euteleostomi</taxon>
        <taxon>Archelosauria</taxon>
        <taxon>Testudinata</taxon>
        <taxon>Testudines</taxon>
        <taxon>Cryptodira</taxon>
        <taxon>Durocryptodira</taxon>
        <taxon>Testudinoidea</taxon>
        <taxon>Emydidae</taxon>
        <taxon>Terrapene</taxon>
    </lineage>
</organism>
<protein>
    <submittedName>
        <fullName evidence="4">Uncharacterized protein</fullName>
    </submittedName>
</protein>
<dbReference type="SUPFAM" id="SSF53137">
    <property type="entry name" value="Translational machinery components"/>
    <property type="match status" value="1"/>
</dbReference>
<dbReference type="Gene3D" id="3.30.420.100">
    <property type="match status" value="1"/>
</dbReference>
<evidence type="ECO:0000313" key="5">
    <source>
        <dbReference type="Proteomes" id="UP000472274"/>
    </source>
</evidence>
<sequence length="106" mass="12544">AGFVHIYIKKKAFLTVTMTKITFRREGKTDYYACKRLVIQDKNKYNTPKYRMIVRITNREIICQVRISLLGYLAIPKHCLFYLYTKEEKKQLCVLRSGLTTVFVVV</sequence>
<dbReference type="Pfam" id="PF17144">
    <property type="entry name" value="Ribosomal_L5e"/>
    <property type="match status" value="1"/>
</dbReference>
<name>A0A674J7G8_9SAUR</name>
<keyword evidence="2" id="KW-0689">Ribosomal protein</keyword>
<dbReference type="InParanoid" id="A0A674J7G8"/>
<dbReference type="AlphaFoldDB" id="A0A674J7G8"/>
<dbReference type="GO" id="GO:0022625">
    <property type="term" value="C:cytosolic large ribosomal subunit"/>
    <property type="evidence" value="ECO:0007669"/>
    <property type="project" value="TreeGrafter"/>
</dbReference>
<dbReference type="GO" id="GO:0000027">
    <property type="term" value="P:ribosomal large subunit assembly"/>
    <property type="evidence" value="ECO:0007669"/>
    <property type="project" value="TreeGrafter"/>
</dbReference>
<dbReference type="PRINTS" id="PR00058">
    <property type="entry name" value="RIBOSOMALL5"/>
</dbReference>
<keyword evidence="3" id="KW-0687">Ribonucleoprotein</keyword>
<keyword evidence="5" id="KW-1185">Reference proteome</keyword>
<comment type="similarity">
    <text evidence="1">Belongs to the universal ribosomal protein uL18 family.</text>
</comment>